<dbReference type="PROSITE" id="PS50110">
    <property type="entry name" value="RESPONSE_REGULATORY"/>
    <property type="match status" value="1"/>
</dbReference>
<evidence type="ECO:0000259" key="18">
    <source>
        <dbReference type="PROSITE" id="PS50110"/>
    </source>
</evidence>
<dbReference type="GO" id="GO:0008234">
    <property type="term" value="F:cysteine-type peptidase activity"/>
    <property type="evidence" value="ECO:0007669"/>
    <property type="project" value="UniProtKB-KW"/>
</dbReference>
<dbReference type="InterPro" id="IPR011006">
    <property type="entry name" value="CheY-like_superfamily"/>
</dbReference>
<dbReference type="InterPro" id="IPR004358">
    <property type="entry name" value="Sig_transdc_His_kin-like_C"/>
</dbReference>
<dbReference type="SUPFAM" id="SSF55874">
    <property type="entry name" value="ATPase domain of HSP90 chaperone/DNA topoisomerase II/histidine kinase"/>
    <property type="match status" value="1"/>
</dbReference>
<evidence type="ECO:0000256" key="12">
    <source>
        <dbReference type="ARBA" id="ARBA00023015"/>
    </source>
</evidence>
<dbReference type="Gene3D" id="2.60.40.10">
    <property type="entry name" value="Immunoglobulins"/>
    <property type="match status" value="1"/>
</dbReference>
<evidence type="ECO:0000256" key="10">
    <source>
        <dbReference type="ARBA" id="ARBA00022840"/>
    </source>
</evidence>
<evidence type="ECO:0000256" key="6">
    <source>
        <dbReference type="ARBA" id="ARBA00022679"/>
    </source>
</evidence>
<evidence type="ECO:0000256" key="9">
    <source>
        <dbReference type="ARBA" id="ARBA00022807"/>
    </source>
</evidence>
<dbReference type="EC" id="2.7.13.3" evidence="3"/>
<dbReference type="Gene3D" id="1.10.287.130">
    <property type="match status" value="1"/>
</dbReference>
<evidence type="ECO:0000313" key="20">
    <source>
        <dbReference type="Proteomes" id="UP000544222"/>
    </source>
</evidence>
<dbReference type="PROSITE" id="PS50109">
    <property type="entry name" value="HIS_KIN"/>
    <property type="match status" value="1"/>
</dbReference>
<evidence type="ECO:0000256" key="13">
    <source>
        <dbReference type="ARBA" id="ARBA00023163"/>
    </source>
</evidence>
<dbReference type="Pfam" id="PF07495">
    <property type="entry name" value="Y_Y_Y"/>
    <property type="match status" value="1"/>
</dbReference>
<dbReference type="Pfam" id="PF00072">
    <property type="entry name" value="Response_reg"/>
    <property type="match status" value="1"/>
</dbReference>
<comment type="catalytic activity">
    <reaction evidence="1">
        <text>ATP + protein L-histidine = ADP + protein N-phospho-L-histidine.</text>
        <dbReference type="EC" id="2.7.13.3"/>
    </reaction>
</comment>
<dbReference type="EMBL" id="JACHYB010000002">
    <property type="protein sequence ID" value="MBB3188121.1"/>
    <property type="molecule type" value="Genomic_DNA"/>
</dbReference>
<sequence>MKTFLPHNLFLVAVFLIMFGFKLHGQVSRFYTSSNSGLENSQINQIYQDRVGFIWVATEDGLSSFDGMKFTTYTHHADDSTSLLTNYVQSMYEDTSHNFWIGTASGLQRYDRIKNCFSNFILRDDMGYILDPYISTIIPYDSNHVLVGTSGHGFYIINLKTFHYTISNTNHLVPASTFIHSLLRESNGDVWVGTENDGAFLFHRNLNVPIENKNAFSLLGHYCQGQQINSFVEDTPHHKVFIGSLNQGIFVYDQASKTLRAALSADAQHCSVKSMFRDSQGRVWIGTNDRGLMLLNPDNEQLMISDTVRENPSNGYWHVSSIMEDSQGNIWAALYEKGIYVIPNFINKFHYEAFSPIKLSQNVSCVLAILVDRNNGLWIGTDGSGLFYKAAGSSKIKNFTKENSRLLSNAITALWQDKNGTIWIGTALDGLFTMNQSQQLMPFPKQNELSGRKITVIKGDSMGNIWIGTYGEGLDCINYQTGKIDIYQNQQGTTKFISNNWINTLLPDREGNMIMGTFQGLNAINIKTRKATYYNYIPELPYNTKVYSLCEDYRGILWVGTNSGLIAFDRKIQKARLYTTHDGLPNNVINAIEEDNQKNLWISTNHGLAKFSLVNGSVASFHAYDGLQSDEFRRGAVWKTPDGQLYFGGINGINSFYPQDINHSRKVPNVYVTDFMVFNKSVNYGDGKNHNVFLSCAIPYADKIILKHSDNVFSIQFDALEFTHPQSITYQYKMEGFDKGWKTTDANNRIVTYTNLSPGTYTFKVKATNTDMEGSESIKTLKIIILPPWWLTWWAKLLYVLIVLASGYAFYLHLQKKIKDKQEHLQQLHEEEIKESKLRFFTNISHEIRTPITLIISPLERMLASEPDSQRKELYNLMYRNALRILRLINQLMDMRKIDNNQMKLHFQETDLVFLIKDIMMSFDFLANNKKIDFQFESKMQSLNAWVDPSNFDKILFNVLSNAFKFTPENGHIKVALTVGHDDNAVSPLANYVEIAVSDSGIGIDPATIDKIYDRFVQGSSQQEQLGSGVGLHLTKQLVELHHGTIFAVNNEVGCTFYIRIPLSSAHLTSDELQPGTKRHEITTPESKTEVAVQSGDDASVTVRNSVRNIPTVVVVDDDKDLLAYLRLELGGSYHVEAFDSSKKAWNVIAGGLPDVVISDVMMTEMNGNELCAKIKTNSNTNHIPVILLSSMTKDDDVITGLDCGADVYLTKPFNIDILKRHINQVILNRDTLKKKFTLPVEIDYNALKVNSADKRLLEKTIQVIKDNMEDAEFGVEKLSTGVGLSRVHLNRKMKELINVSPSDMIRSIRLKQAAYLLINNEINISEVAYKVGFSSHSYFTNSFHDFFGMKPSEFVEKYKDNPDNPVLKEILG</sequence>
<dbReference type="Gene3D" id="3.40.50.2300">
    <property type="match status" value="1"/>
</dbReference>
<keyword evidence="20" id="KW-1185">Reference proteome</keyword>
<dbReference type="SUPFAM" id="SSF47384">
    <property type="entry name" value="Homodimeric domain of signal transducing histidine kinase"/>
    <property type="match status" value="1"/>
</dbReference>
<keyword evidence="4 14" id="KW-0597">Phosphoprotein</keyword>
<comment type="caution">
    <text evidence="19">The sequence shown here is derived from an EMBL/GenBank/DDBJ whole genome shotgun (WGS) entry which is preliminary data.</text>
</comment>
<feature type="domain" description="Histidine kinase" evidence="17">
    <location>
        <begin position="843"/>
        <end position="1065"/>
    </location>
</feature>
<dbReference type="InterPro" id="IPR001789">
    <property type="entry name" value="Sig_transdc_resp-reg_receiver"/>
</dbReference>
<dbReference type="InterPro" id="IPR036890">
    <property type="entry name" value="HATPase_C_sf"/>
</dbReference>
<evidence type="ECO:0000259" key="17">
    <source>
        <dbReference type="PROSITE" id="PS50109"/>
    </source>
</evidence>
<evidence type="ECO:0000256" key="4">
    <source>
        <dbReference type="ARBA" id="ARBA00022553"/>
    </source>
</evidence>
<dbReference type="GO" id="GO:0003700">
    <property type="term" value="F:DNA-binding transcription factor activity"/>
    <property type="evidence" value="ECO:0007669"/>
    <property type="project" value="InterPro"/>
</dbReference>
<dbReference type="Pfam" id="PF12833">
    <property type="entry name" value="HTH_18"/>
    <property type="match status" value="1"/>
</dbReference>
<comment type="similarity">
    <text evidence="2">Belongs to the peptidase C25 family.</text>
</comment>
<dbReference type="SUPFAM" id="SSF46689">
    <property type="entry name" value="Homeodomain-like"/>
    <property type="match status" value="1"/>
</dbReference>
<dbReference type="SMART" id="SM00342">
    <property type="entry name" value="HTH_ARAC"/>
    <property type="match status" value="1"/>
</dbReference>
<dbReference type="InterPro" id="IPR018060">
    <property type="entry name" value="HTH_AraC"/>
</dbReference>
<dbReference type="PANTHER" id="PTHR43547:SF2">
    <property type="entry name" value="HYBRID SIGNAL TRANSDUCTION HISTIDINE KINASE C"/>
    <property type="match status" value="1"/>
</dbReference>
<keyword evidence="19" id="KW-0238">DNA-binding</keyword>
<keyword evidence="15" id="KW-0812">Transmembrane</keyword>
<dbReference type="CDD" id="cd00146">
    <property type="entry name" value="PKD"/>
    <property type="match status" value="1"/>
</dbReference>
<keyword evidence="8 19" id="KW-0418">Kinase</keyword>
<feature type="domain" description="Response regulatory" evidence="18">
    <location>
        <begin position="1112"/>
        <end position="1227"/>
    </location>
</feature>
<protein>
    <recommendedName>
        <fullName evidence="3">histidine kinase</fullName>
        <ecNumber evidence="3">2.7.13.3</ecNumber>
    </recommendedName>
</protein>
<evidence type="ECO:0000256" key="15">
    <source>
        <dbReference type="SAM" id="Phobius"/>
    </source>
</evidence>
<dbReference type="InterPro" id="IPR015943">
    <property type="entry name" value="WD40/YVTN_repeat-like_dom_sf"/>
</dbReference>
<feature type="domain" description="HTH araC/xylS-type" evidence="16">
    <location>
        <begin position="1259"/>
        <end position="1358"/>
    </location>
</feature>
<keyword evidence="12" id="KW-0805">Transcription regulation</keyword>
<keyword evidence="15" id="KW-1133">Transmembrane helix</keyword>
<dbReference type="Gene3D" id="2.130.10.10">
    <property type="entry name" value="YVTN repeat-like/Quinoprotein amine dehydrogenase"/>
    <property type="match status" value="2"/>
</dbReference>
<dbReference type="InterPro" id="IPR013783">
    <property type="entry name" value="Ig-like_fold"/>
</dbReference>
<name>A0A7W5H349_9PORP</name>
<evidence type="ECO:0000256" key="11">
    <source>
        <dbReference type="ARBA" id="ARBA00023012"/>
    </source>
</evidence>
<dbReference type="InterPro" id="IPR005467">
    <property type="entry name" value="His_kinase_dom"/>
</dbReference>
<keyword evidence="10" id="KW-0067">ATP-binding</keyword>
<evidence type="ECO:0000256" key="1">
    <source>
        <dbReference type="ARBA" id="ARBA00000085"/>
    </source>
</evidence>
<evidence type="ECO:0000256" key="7">
    <source>
        <dbReference type="ARBA" id="ARBA00022741"/>
    </source>
</evidence>
<dbReference type="SUPFAM" id="SSF63829">
    <property type="entry name" value="Calcium-dependent phosphotriesterase"/>
    <property type="match status" value="3"/>
</dbReference>
<dbReference type="Gene3D" id="3.30.565.10">
    <property type="entry name" value="Histidine kinase-like ATPase, C-terminal domain"/>
    <property type="match status" value="1"/>
</dbReference>
<evidence type="ECO:0000256" key="3">
    <source>
        <dbReference type="ARBA" id="ARBA00012438"/>
    </source>
</evidence>
<dbReference type="FunFam" id="3.30.565.10:FF:000037">
    <property type="entry name" value="Hybrid sensor histidine kinase/response regulator"/>
    <property type="match status" value="1"/>
</dbReference>
<feature type="modified residue" description="4-aspartylphosphate" evidence="14">
    <location>
        <position position="1160"/>
    </location>
</feature>
<evidence type="ECO:0000256" key="8">
    <source>
        <dbReference type="ARBA" id="ARBA00022777"/>
    </source>
</evidence>
<reference evidence="19 20" key="1">
    <citation type="submission" date="2020-08" db="EMBL/GenBank/DDBJ databases">
        <title>Genomic Encyclopedia of Type Strains, Phase IV (KMG-IV): sequencing the most valuable type-strain genomes for metagenomic binning, comparative biology and taxonomic classification.</title>
        <authorList>
            <person name="Goeker M."/>
        </authorList>
    </citation>
    <scope>NUCLEOTIDE SEQUENCE [LARGE SCALE GENOMIC DNA]</scope>
    <source>
        <strain evidence="19 20">DSM 27471</strain>
    </source>
</reference>
<dbReference type="InterPro" id="IPR009057">
    <property type="entry name" value="Homeodomain-like_sf"/>
</dbReference>
<dbReference type="FunFam" id="1.10.287.130:FF:000045">
    <property type="entry name" value="Two-component system sensor histidine kinase/response regulator"/>
    <property type="match status" value="1"/>
</dbReference>
<dbReference type="PROSITE" id="PS01124">
    <property type="entry name" value="HTH_ARAC_FAMILY_2"/>
    <property type="match status" value="1"/>
</dbReference>
<dbReference type="FunFam" id="2.60.40.10:FF:000791">
    <property type="entry name" value="Two-component system sensor histidine kinase/response regulator"/>
    <property type="match status" value="1"/>
</dbReference>
<evidence type="ECO:0000313" key="19">
    <source>
        <dbReference type="EMBL" id="MBB3188121.1"/>
    </source>
</evidence>
<keyword evidence="11" id="KW-0902">Two-component regulatory system</keyword>
<evidence type="ECO:0000256" key="5">
    <source>
        <dbReference type="ARBA" id="ARBA00022670"/>
    </source>
</evidence>
<dbReference type="GO" id="GO:0000155">
    <property type="term" value="F:phosphorelay sensor kinase activity"/>
    <property type="evidence" value="ECO:0007669"/>
    <property type="project" value="InterPro"/>
</dbReference>
<dbReference type="GO" id="GO:0006508">
    <property type="term" value="P:proteolysis"/>
    <property type="evidence" value="ECO:0007669"/>
    <property type="project" value="UniProtKB-KW"/>
</dbReference>
<accession>A0A7W5H349</accession>
<dbReference type="InterPro" id="IPR011110">
    <property type="entry name" value="Reg_prop"/>
</dbReference>
<dbReference type="SMART" id="SM00387">
    <property type="entry name" value="HATPase_c"/>
    <property type="match status" value="1"/>
</dbReference>
<dbReference type="PANTHER" id="PTHR43547">
    <property type="entry name" value="TWO-COMPONENT HISTIDINE KINASE"/>
    <property type="match status" value="1"/>
</dbReference>
<proteinExistence type="inferred from homology"/>
<evidence type="ECO:0000256" key="2">
    <source>
        <dbReference type="ARBA" id="ARBA00006067"/>
    </source>
</evidence>
<dbReference type="SMART" id="SM00388">
    <property type="entry name" value="HisKA"/>
    <property type="match status" value="1"/>
</dbReference>
<gene>
    <name evidence="19" type="ORF">FHX64_002319</name>
</gene>
<dbReference type="InterPro" id="IPR036097">
    <property type="entry name" value="HisK_dim/P_sf"/>
</dbReference>
<evidence type="ECO:0000256" key="14">
    <source>
        <dbReference type="PROSITE-ProRule" id="PRU00169"/>
    </source>
</evidence>
<keyword evidence="6" id="KW-0808">Transferase</keyword>
<dbReference type="SMART" id="SM00448">
    <property type="entry name" value="REC"/>
    <property type="match status" value="1"/>
</dbReference>
<feature type="transmembrane region" description="Helical" evidence="15">
    <location>
        <begin position="789"/>
        <end position="811"/>
    </location>
</feature>
<evidence type="ECO:0000259" key="16">
    <source>
        <dbReference type="PROSITE" id="PS01124"/>
    </source>
</evidence>
<keyword evidence="9" id="KW-0788">Thiol protease</keyword>
<keyword evidence="7" id="KW-0547">Nucleotide-binding</keyword>
<dbReference type="InterPro" id="IPR011123">
    <property type="entry name" value="Y_Y_Y"/>
</dbReference>
<dbReference type="SUPFAM" id="SSF52172">
    <property type="entry name" value="CheY-like"/>
    <property type="match status" value="1"/>
</dbReference>
<dbReference type="Proteomes" id="UP000544222">
    <property type="component" value="Unassembled WGS sequence"/>
</dbReference>
<dbReference type="PRINTS" id="PR00344">
    <property type="entry name" value="BCTRLSENSOR"/>
</dbReference>
<dbReference type="InterPro" id="IPR003661">
    <property type="entry name" value="HisK_dim/P_dom"/>
</dbReference>
<dbReference type="GO" id="GO:0043565">
    <property type="term" value="F:sequence-specific DNA binding"/>
    <property type="evidence" value="ECO:0007669"/>
    <property type="project" value="InterPro"/>
</dbReference>
<keyword evidence="13" id="KW-0804">Transcription</keyword>
<dbReference type="GO" id="GO:0005524">
    <property type="term" value="F:ATP binding"/>
    <property type="evidence" value="ECO:0007669"/>
    <property type="project" value="UniProtKB-KW"/>
</dbReference>
<keyword evidence="9" id="KW-0378">Hydrolase</keyword>
<organism evidence="19 20">
    <name type="scientific">Microbacter margulisiae</name>
    <dbReference type="NCBI Taxonomy" id="1350067"/>
    <lineage>
        <taxon>Bacteria</taxon>
        <taxon>Pseudomonadati</taxon>
        <taxon>Bacteroidota</taxon>
        <taxon>Bacteroidia</taxon>
        <taxon>Bacteroidales</taxon>
        <taxon>Porphyromonadaceae</taxon>
        <taxon>Microbacter</taxon>
    </lineage>
</organism>
<dbReference type="Gene3D" id="1.10.10.60">
    <property type="entry name" value="Homeodomain-like"/>
    <property type="match status" value="1"/>
</dbReference>
<dbReference type="Pfam" id="PF02518">
    <property type="entry name" value="HATPase_c"/>
    <property type="match status" value="1"/>
</dbReference>
<keyword evidence="5" id="KW-0645">Protease</keyword>
<dbReference type="Pfam" id="PF00512">
    <property type="entry name" value="HisKA"/>
    <property type="match status" value="1"/>
</dbReference>
<dbReference type="CDD" id="cd00082">
    <property type="entry name" value="HisKA"/>
    <property type="match status" value="1"/>
</dbReference>
<keyword evidence="15" id="KW-0472">Membrane</keyword>
<dbReference type="Pfam" id="PF07494">
    <property type="entry name" value="Reg_prop"/>
    <property type="match status" value="5"/>
</dbReference>
<dbReference type="RefSeq" id="WP_183413905.1">
    <property type="nucleotide sequence ID" value="NZ_JACHYB010000002.1"/>
</dbReference>
<dbReference type="InterPro" id="IPR003594">
    <property type="entry name" value="HATPase_dom"/>
</dbReference>